<dbReference type="AlphaFoldDB" id="A0A8S2G6N3"/>
<accession>A0A8S2G6N3</accession>
<gene>
    <name evidence="1" type="ORF">OVA965_LOCUS44474</name>
    <name evidence="2" type="ORF">TMI583_LOCUS47301</name>
</gene>
<name>A0A8S2G6N3_9BILA</name>
<feature type="non-terminal residue" evidence="1">
    <location>
        <position position="1"/>
    </location>
</feature>
<dbReference type="EMBL" id="CAJNOK010063674">
    <property type="protein sequence ID" value="CAF1644536.1"/>
    <property type="molecule type" value="Genomic_DNA"/>
</dbReference>
<reference evidence="1" key="1">
    <citation type="submission" date="2021-02" db="EMBL/GenBank/DDBJ databases">
        <authorList>
            <person name="Nowell W R."/>
        </authorList>
    </citation>
    <scope>NUCLEOTIDE SEQUENCE</scope>
</reference>
<evidence type="ECO:0000313" key="3">
    <source>
        <dbReference type="Proteomes" id="UP000677228"/>
    </source>
</evidence>
<comment type="caution">
    <text evidence="1">The sequence shown here is derived from an EMBL/GenBank/DDBJ whole genome shotgun (WGS) entry which is preliminary data.</text>
</comment>
<sequence>SSLLYQLQSQLKIPVQIDHKYYLSLAFMNARKQLKLDNNITIDLILKLLKQEIEIDKNQLSLSELSGIISSVWSCGFLKNFF</sequence>
<dbReference type="Proteomes" id="UP000682733">
    <property type="component" value="Unassembled WGS sequence"/>
</dbReference>
<dbReference type="Proteomes" id="UP000677228">
    <property type="component" value="Unassembled WGS sequence"/>
</dbReference>
<dbReference type="EMBL" id="CAJOBA010091068">
    <property type="protein sequence ID" value="CAF4484650.1"/>
    <property type="molecule type" value="Genomic_DNA"/>
</dbReference>
<proteinExistence type="predicted"/>
<evidence type="ECO:0000313" key="1">
    <source>
        <dbReference type="EMBL" id="CAF1644536.1"/>
    </source>
</evidence>
<organism evidence="1 3">
    <name type="scientific">Didymodactylos carnosus</name>
    <dbReference type="NCBI Taxonomy" id="1234261"/>
    <lineage>
        <taxon>Eukaryota</taxon>
        <taxon>Metazoa</taxon>
        <taxon>Spiralia</taxon>
        <taxon>Gnathifera</taxon>
        <taxon>Rotifera</taxon>
        <taxon>Eurotatoria</taxon>
        <taxon>Bdelloidea</taxon>
        <taxon>Philodinida</taxon>
        <taxon>Philodinidae</taxon>
        <taxon>Didymodactylos</taxon>
    </lineage>
</organism>
<evidence type="ECO:0000313" key="2">
    <source>
        <dbReference type="EMBL" id="CAF4484650.1"/>
    </source>
</evidence>
<protein>
    <submittedName>
        <fullName evidence="1">Uncharacterized protein</fullName>
    </submittedName>
</protein>